<gene>
    <name evidence="2" type="ORF">R9Z33_11000</name>
</gene>
<evidence type="ECO:0000256" key="1">
    <source>
        <dbReference type="SAM" id="MobiDB-lite"/>
    </source>
</evidence>
<protein>
    <submittedName>
        <fullName evidence="2">Uncharacterized protein</fullName>
    </submittedName>
</protein>
<feature type="region of interest" description="Disordered" evidence="1">
    <location>
        <begin position="168"/>
        <end position="190"/>
    </location>
</feature>
<name>A0ABZ0PNT7_9PROT</name>
<dbReference type="Proteomes" id="UP001305521">
    <property type="component" value="Chromosome"/>
</dbReference>
<sequence>MLNKVLLPVLVLAGCATSELPPSVRLPADAIPLAADPMRSAILSSAHALGAESAPSAKLRAAALVEFMAADYRWGVRWTEYTPTTGLALDAARDEIRRSFGVAPGASPQAVADGLFGASRALERGNEIFLPPGLFIEPAQSLARLTAPPDLPVARDATALAERELYRIESERQSGGGPGGSGGGGGGAHP</sequence>
<keyword evidence="3" id="KW-1185">Reference proteome</keyword>
<dbReference type="RefSeq" id="WP_318651342.1">
    <property type="nucleotide sequence ID" value="NZ_CP137852.1"/>
</dbReference>
<evidence type="ECO:0000313" key="2">
    <source>
        <dbReference type="EMBL" id="WPB87389.1"/>
    </source>
</evidence>
<reference evidence="2 3" key="1">
    <citation type="submission" date="2023-11" db="EMBL/GenBank/DDBJ databases">
        <title>Arctic aerobic anoxygenic photoheterotroph Sediminicoccus rosea KRV36 adapts its photosynthesis to long days of polar summer.</title>
        <authorList>
            <person name="Tomasch J."/>
            <person name="Kopejtka K."/>
            <person name="Bily T."/>
            <person name="Gardiner A.T."/>
            <person name="Gardian Z."/>
            <person name="Shivaramu S."/>
            <person name="Koblizek M."/>
            <person name="Engelhardt F."/>
            <person name="Kaftan D."/>
        </authorList>
    </citation>
    <scope>NUCLEOTIDE SEQUENCE [LARGE SCALE GENOMIC DNA]</scope>
    <source>
        <strain evidence="2 3">R-30</strain>
    </source>
</reference>
<evidence type="ECO:0000313" key="3">
    <source>
        <dbReference type="Proteomes" id="UP001305521"/>
    </source>
</evidence>
<dbReference type="EMBL" id="CP137852">
    <property type="protein sequence ID" value="WPB87389.1"/>
    <property type="molecule type" value="Genomic_DNA"/>
</dbReference>
<dbReference type="PROSITE" id="PS51257">
    <property type="entry name" value="PROKAR_LIPOPROTEIN"/>
    <property type="match status" value="1"/>
</dbReference>
<organism evidence="2 3">
    <name type="scientific">Sediminicoccus rosea</name>
    <dbReference type="NCBI Taxonomy" id="1225128"/>
    <lineage>
        <taxon>Bacteria</taxon>
        <taxon>Pseudomonadati</taxon>
        <taxon>Pseudomonadota</taxon>
        <taxon>Alphaproteobacteria</taxon>
        <taxon>Acetobacterales</taxon>
        <taxon>Roseomonadaceae</taxon>
        <taxon>Sediminicoccus</taxon>
    </lineage>
</organism>
<proteinExistence type="predicted"/>
<accession>A0ABZ0PNT7</accession>
<feature type="compositionally biased region" description="Gly residues" evidence="1">
    <location>
        <begin position="174"/>
        <end position="190"/>
    </location>
</feature>